<reference evidence="1" key="1">
    <citation type="journal article" date="2023" name="Mol. Biol. Evol.">
        <title>Third-Generation Sequencing Reveals the Adaptive Role of the Epigenome in Three Deep-Sea Polychaetes.</title>
        <authorList>
            <person name="Perez M."/>
            <person name="Aroh O."/>
            <person name="Sun Y."/>
            <person name="Lan Y."/>
            <person name="Juniper S.K."/>
            <person name="Young C.R."/>
            <person name="Angers B."/>
            <person name="Qian P.Y."/>
        </authorList>
    </citation>
    <scope>NUCLEOTIDE SEQUENCE</scope>
    <source>
        <strain evidence="1">P08H-3</strain>
    </source>
</reference>
<comment type="caution">
    <text evidence="1">The sequence shown here is derived from an EMBL/GenBank/DDBJ whole genome shotgun (WGS) entry which is preliminary data.</text>
</comment>
<dbReference type="AlphaFoldDB" id="A0AAD9NE56"/>
<organism evidence="1 2">
    <name type="scientific">Paralvinella palmiformis</name>
    <dbReference type="NCBI Taxonomy" id="53620"/>
    <lineage>
        <taxon>Eukaryota</taxon>
        <taxon>Metazoa</taxon>
        <taxon>Spiralia</taxon>
        <taxon>Lophotrochozoa</taxon>
        <taxon>Annelida</taxon>
        <taxon>Polychaeta</taxon>
        <taxon>Sedentaria</taxon>
        <taxon>Canalipalpata</taxon>
        <taxon>Terebellida</taxon>
        <taxon>Terebelliformia</taxon>
        <taxon>Alvinellidae</taxon>
        <taxon>Paralvinella</taxon>
    </lineage>
</organism>
<dbReference type="EMBL" id="JAODUP010000057">
    <property type="protein sequence ID" value="KAK2164951.1"/>
    <property type="molecule type" value="Genomic_DNA"/>
</dbReference>
<proteinExistence type="predicted"/>
<evidence type="ECO:0000313" key="1">
    <source>
        <dbReference type="EMBL" id="KAK2164951.1"/>
    </source>
</evidence>
<protein>
    <submittedName>
        <fullName evidence="1">Uncharacterized protein</fullName>
    </submittedName>
</protein>
<evidence type="ECO:0000313" key="2">
    <source>
        <dbReference type="Proteomes" id="UP001208570"/>
    </source>
</evidence>
<sequence length="267" mass="30168">MSALNPFADLSGYAGSAPALNQLWIKVSGIPAPWIPAVRMTLNKAYSLIGASSDKGRNASLPCFRGNAKLEVSYRSDHNLKYCGRMCAKSIQGFRFDIWQGHPILPHTPDKWHQPASDEKFRQNGGLDSDSLKTGMTVYVLHPQSHKWMRGQVVDQENSNVTAQTEEGADVTMPSRLILWQQNHTYQWAKYGKNKFASWYRPLLPACYTKSMRVSELKTPPQWKDGSQQQFVCFVMIGLCYRCIAVDLLVSDGRLGDRYVLGDTFKR</sequence>
<name>A0AAD9NE56_9ANNE</name>
<gene>
    <name evidence="1" type="ORF">LSH36_57g06017</name>
</gene>
<accession>A0AAD9NE56</accession>
<keyword evidence="2" id="KW-1185">Reference proteome</keyword>
<dbReference type="Proteomes" id="UP001208570">
    <property type="component" value="Unassembled WGS sequence"/>
</dbReference>